<proteinExistence type="predicted"/>
<protein>
    <submittedName>
        <fullName evidence="3">LpqM</fullName>
    </submittedName>
</protein>
<evidence type="ECO:0000256" key="2">
    <source>
        <dbReference type="SAM" id="SignalP"/>
    </source>
</evidence>
<reference evidence="3 4" key="1">
    <citation type="submission" date="2018-06" db="EMBL/GenBank/DDBJ databases">
        <authorList>
            <consortium name="Pathogen Informatics"/>
            <person name="Doyle S."/>
        </authorList>
    </citation>
    <scope>NUCLEOTIDE SEQUENCE [LARGE SCALE GENOMIC DNA]</scope>
    <source>
        <strain evidence="3 4">NCTC10742</strain>
    </source>
</reference>
<evidence type="ECO:0000313" key="4">
    <source>
        <dbReference type="Proteomes" id="UP000254291"/>
    </source>
</evidence>
<dbReference type="AlphaFoldDB" id="A0A378SPZ3"/>
<name>A0A378SPZ3_9MYCO</name>
<evidence type="ECO:0000256" key="1">
    <source>
        <dbReference type="SAM" id="MobiDB-lite"/>
    </source>
</evidence>
<dbReference type="PROSITE" id="PS51257">
    <property type="entry name" value="PROKAR_LIPOPROTEIN"/>
    <property type="match status" value="1"/>
</dbReference>
<dbReference type="Pfam" id="PF04228">
    <property type="entry name" value="Zn_peptidase"/>
    <property type="match status" value="1"/>
</dbReference>
<accession>A0A378SPZ3</accession>
<feature type="chain" id="PRO_5016870529" evidence="2">
    <location>
        <begin position="29"/>
        <end position="489"/>
    </location>
</feature>
<sequence length="489" mass="51264">MSPSRSSKPSRFRSSAALLAGTAVLAGAACSTMLQGNAVSVFDDPFKVAGMPATDGPTGLRPDAESPARDVTGTDGGDIDNLAASAVSDIEDYWATAYEDAFDERFKPVAELISWDANGFDGEFCGDTTYGLVNAGYCYADRTIGWDRGELLPSLQRAHGDIGVVMVLAHEYGHAVSRLSGLSGRDTPTLVAEQQADCFSGAYMRWVAEDSSQRFSLSTGEGLNNVLAGVISFRDPLLNEGDPDAGYDEHGSAFERVSAFQFGFTDGPSACSGIDLDEIGQRRGDLPVLLPEDQTGELPVTEDSARSIVDAMEILFEPQNPPALSFEPADADNCADARPSPPASFCPATNTIVVDLPALEEMGTQADPDDGTALAAGDNTAYSVLVSRYMLAIQHERGGVALNSAEAALRTACLTGVATVKMSEEVTTPDGDTIALTAGDVDEAVSGMLTNGLAASDVNGESVPSGFSRIDAFRVGVLGDADRCFTRFP</sequence>
<gene>
    <name evidence="3" type="ORF">NCTC10742_04105</name>
</gene>
<feature type="signal peptide" evidence="2">
    <location>
        <begin position="1"/>
        <end position="28"/>
    </location>
</feature>
<evidence type="ECO:0000313" key="3">
    <source>
        <dbReference type="EMBL" id="STZ44862.1"/>
    </source>
</evidence>
<dbReference type="RefSeq" id="WP_011893227.1">
    <property type="nucleotide sequence ID" value="NZ_JACKST010000084.1"/>
</dbReference>
<dbReference type="InterPro" id="IPR007343">
    <property type="entry name" value="Uncharacterised_pept_Zn_put"/>
</dbReference>
<dbReference type="OMA" id="IGFTDGP"/>
<keyword evidence="2" id="KW-0732">Signal</keyword>
<feature type="region of interest" description="Disordered" evidence="1">
    <location>
        <begin position="53"/>
        <end position="75"/>
    </location>
</feature>
<dbReference type="SUPFAM" id="SSF55486">
    <property type="entry name" value="Metalloproteases ('zincins'), catalytic domain"/>
    <property type="match status" value="1"/>
</dbReference>
<organism evidence="3 4">
    <name type="scientific">Mycolicibacterium gilvum</name>
    <dbReference type="NCBI Taxonomy" id="1804"/>
    <lineage>
        <taxon>Bacteria</taxon>
        <taxon>Bacillati</taxon>
        <taxon>Actinomycetota</taxon>
        <taxon>Actinomycetes</taxon>
        <taxon>Mycobacteriales</taxon>
        <taxon>Mycobacteriaceae</taxon>
        <taxon>Mycolicibacterium</taxon>
    </lineage>
</organism>
<dbReference type="Proteomes" id="UP000254291">
    <property type="component" value="Unassembled WGS sequence"/>
</dbReference>
<dbReference type="EMBL" id="UGQM01000001">
    <property type="protein sequence ID" value="STZ44862.1"/>
    <property type="molecule type" value="Genomic_DNA"/>
</dbReference>